<evidence type="ECO:0000256" key="5">
    <source>
        <dbReference type="SAM" id="MobiDB-lite"/>
    </source>
</evidence>
<evidence type="ECO:0000256" key="3">
    <source>
        <dbReference type="ARBA" id="ARBA00022833"/>
    </source>
</evidence>
<evidence type="ECO:0000256" key="1">
    <source>
        <dbReference type="ARBA" id="ARBA00022723"/>
    </source>
</evidence>
<feature type="compositionally biased region" description="Polar residues" evidence="5">
    <location>
        <begin position="53"/>
        <end position="73"/>
    </location>
</feature>
<evidence type="ECO:0000256" key="2">
    <source>
        <dbReference type="ARBA" id="ARBA00022771"/>
    </source>
</evidence>
<feature type="region of interest" description="Disordered" evidence="5">
    <location>
        <begin position="290"/>
        <end position="496"/>
    </location>
</feature>
<gene>
    <name evidence="7" type="ORF">I316_03325</name>
</gene>
<dbReference type="SMART" id="SM00744">
    <property type="entry name" value="RINGv"/>
    <property type="match status" value="1"/>
</dbReference>
<feature type="compositionally biased region" description="Polar residues" evidence="5">
    <location>
        <begin position="206"/>
        <end position="220"/>
    </location>
</feature>
<dbReference type="STRING" id="1296120.A0A1B9GUR1"/>
<dbReference type="PANTHER" id="PTHR15710">
    <property type="entry name" value="E3 UBIQUITIN-PROTEIN LIGASE PRAJA"/>
    <property type="match status" value="1"/>
</dbReference>
<dbReference type="Gene3D" id="3.30.40.10">
    <property type="entry name" value="Zinc/RING finger domain, C3HC4 (zinc finger)"/>
    <property type="match status" value="1"/>
</dbReference>
<dbReference type="CDD" id="cd16473">
    <property type="entry name" value="RING-H2_RNF103"/>
    <property type="match status" value="1"/>
</dbReference>
<feature type="compositionally biased region" description="Polar residues" evidence="5">
    <location>
        <begin position="111"/>
        <end position="121"/>
    </location>
</feature>
<dbReference type="GO" id="GO:0008270">
    <property type="term" value="F:zinc ion binding"/>
    <property type="evidence" value="ECO:0007669"/>
    <property type="project" value="UniProtKB-KW"/>
</dbReference>
<reference evidence="7 8" key="1">
    <citation type="submission" date="2013-07" db="EMBL/GenBank/DDBJ databases">
        <title>The Genome Sequence of Cryptococcus heveanensis BCC8398.</title>
        <authorList>
            <consortium name="The Broad Institute Genome Sequencing Platform"/>
            <person name="Cuomo C."/>
            <person name="Litvintseva A."/>
            <person name="Chen Y."/>
            <person name="Heitman J."/>
            <person name="Sun S."/>
            <person name="Springer D."/>
            <person name="Dromer F."/>
            <person name="Young S.K."/>
            <person name="Zeng Q."/>
            <person name="Gargeya S."/>
            <person name="Fitzgerald M."/>
            <person name="Abouelleil A."/>
            <person name="Alvarado L."/>
            <person name="Berlin A.M."/>
            <person name="Chapman S.B."/>
            <person name="Dewar J."/>
            <person name="Goldberg J."/>
            <person name="Griggs A."/>
            <person name="Gujja S."/>
            <person name="Hansen M."/>
            <person name="Howarth C."/>
            <person name="Imamovic A."/>
            <person name="Larimer J."/>
            <person name="McCowan C."/>
            <person name="Murphy C."/>
            <person name="Pearson M."/>
            <person name="Priest M."/>
            <person name="Roberts A."/>
            <person name="Saif S."/>
            <person name="Shea T."/>
            <person name="Sykes S."/>
            <person name="Wortman J."/>
            <person name="Nusbaum C."/>
            <person name="Birren B."/>
        </authorList>
    </citation>
    <scope>NUCLEOTIDE SEQUENCE [LARGE SCALE GENOMIC DNA]</scope>
    <source>
        <strain evidence="7 8">BCC8398</strain>
    </source>
</reference>
<sequence length="1006" mass="109101">MPSPPPPLILHRYDERPPSPEIDAINAITPLIPRDRPVARPIPIGASTPIQPPSTGSHSYSLGSQESTISDLSDSLRASPPPLTTTSTLPTPYTIRTPATTEASSSSSVVLQQPTIASPHSLSIPHDTESPSEGSSVQAKSFPHNGDLLGRGGGGASSSQSSRRVAEIAPSEGQEVETQMEVDQDRDRRSPDQAASVRVHGERDWQSSGARMHSSPSGPGSLTRLLQEIGGRPSRSSTPVYSQPNGTDTNLSGESSDWRQAGPDRTASEEYEFNPGYNALGWIAPSAHVTGSAASHPMPTGSAQAHTGQQPLLGFDNTTNSMRGIRPRSQAGGSGMVSPADRSDHASGREARASRIAPVRSSSTHDAASRSSLPSDFRTLPSPVSNISTSGSPGALERRIDTIEARLERARGRGHRSPPTPPPPFAGHAYEGLRIRPNAARPYDPPPSRIRHFGASSEEASARSSFSGHSTTRPPWSDHSSASSSATVPPPRANPLMSFGWEPAPHFAPAPPLAPEGATRLLIQSLIEAESEGGASPVPRFSSPGGDFVSRPWYLQQRMNMLDSLRTGTMHPTATHPRSDWYNSEVPDRPDSPLRREGSDASDESTSFRHAFGVGVRDRSVQTPVGPFGMGWDLDERPPAGGMANPVRPANRRWMSFDEGERENSRERERERGTAAAVDTSIGALHRDINEVVGRRLSQVRPRSSSITRRIRDEIGPDWEDARVGETLTSSGSSDADEERPLQRPRGPSYAARPISSEAPRPQRNHPAGNSSASFASSSDEFRRPSSDEFATHLERARRNRAGYAEYGTGHRFGLEDAESVFLDRLRSHELFFTRPYGQDLAESMVDLNGTSPAFAYLNTLRRMQAASGPPLSSITFTPEMTDDEKGKIVQMVIKGMARLPPGPRKKAAEGVLEILPWGQFGEREGMDRDEYCSVCHDEYEEEVKIAVTPCKHMYHKDCLDTWLNTPNHSSCPMCRRDLAALACLIKMQPSKTVDEALPLWMNAAL</sequence>
<feature type="compositionally biased region" description="Polar residues" evidence="5">
    <location>
        <begin position="382"/>
        <end position="392"/>
    </location>
</feature>
<feature type="region of interest" description="Disordered" evidence="5">
    <location>
        <begin position="567"/>
        <end position="606"/>
    </location>
</feature>
<proteinExistence type="predicted"/>
<dbReference type="InterPro" id="IPR001841">
    <property type="entry name" value="Znf_RING"/>
</dbReference>
<dbReference type="SUPFAM" id="SSF57850">
    <property type="entry name" value="RING/U-box"/>
    <property type="match status" value="1"/>
</dbReference>
<reference evidence="8" key="2">
    <citation type="submission" date="2013-12" db="EMBL/GenBank/DDBJ databases">
        <title>Evolution of pathogenesis and genome organization in the Tremellales.</title>
        <authorList>
            <person name="Cuomo C."/>
            <person name="Litvintseva A."/>
            <person name="Heitman J."/>
            <person name="Chen Y."/>
            <person name="Sun S."/>
            <person name="Springer D."/>
            <person name="Dromer F."/>
            <person name="Young S."/>
            <person name="Zeng Q."/>
            <person name="Chapman S."/>
            <person name="Gujja S."/>
            <person name="Saif S."/>
            <person name="Birren B."/>
        </authorList>
    </citation>
    <scope>NUCLEOTIDE SEQUENCE [LARGE SCALE GENOMIC DNA]</scope>
    <source>
        <strain evidence="8">BCC8398</strain>
    </source>
</reference>
<evidence type="ECO:0000256" key="4">
    <source>
        <dbReference type="PROSITE-ProRule" id="PRU00175"/>
    </source>
</evidence>
<keyword evidence="2 4" id="KW-0863">Zinc-finger</keyword>
<dbReference type="SMART" id="SM00184">
    <property type="entry name" value="RING"/>
    <property type="match status" value="1"/>
</dbReference>
<organism evidence="7 8">
    <name type="scientific">Kwoniella heveanensis BCC8398</name>
    <dbReference type="NCBI Taxonomy" id="1296120"/>
    <lineage>
        <taxon>Eukaryota</taxon>
        <taxon>Fungi</taxon>
        <taxon>Dikarya</taxon>
        <taxon>Basidiomycota</taxon>
        <taxon>Agaricomycotina</taxon>
        <taxon>Tremellomycetes</taxon>
        <taxon>Tremellales</taxon>
        <taxon>Cryptococcaceae</taxon>
        <taxon>Kwoniella</taxon>
    </lineage>
</organism>
<keyword evidence="3" id="KW-0862">Zinc</keyword>
<feature type="compositionally biased region" description="Polar residues" evidence="5">
    <location>
        <begin position="234"/>
        <end position="255"/>
    </location>
</feature>
<protein>
    <recommendedName>
        <fullName evidence="6">RING-type domain-containing protein</fullName>
    </recommendedName>
</protein>
<dbReference type="AlphaFoldDB" id="A0A1B9GUR1"/>
<accession>A0A1B9GUR1</accession>
<keyword evidence="8" id="KW-1185">Reference proteome</keyword>
<feature type="compositionally biased region" description="Low complexity" evidence="5">
    <location>
        <begin position="453"/>
        <end position="487"/>
    </location>
</feature>
<feature type="compositionally biased region" description="Basic and acidic residues" evidence="5">
    <location>
        <begin position="341"/>
        <end position="353"/>
    </location>
</feature>
<evidence type="ECO:0000313" key="7">
    <source>
        <dbReference type="EMBL" id="OCF34783.1"/>
    </source>
</evidence>
<feature type="region of interest" description="Disordered" evidence="5">
    <location>
        <begin position="718"/>
        <end position="786"/>
    </location>
</feature>
<dbReference type="EMBL" id="KV700123">
    <property type="protein sequence ID" value="OCF34783.1"/>
    <property type="molecule type" value="Genomic_DNA"/>
</dbReference>
<dbReference type="InterPro" id="IPR013083">
    <property type="entry name" value="Znf_RING/FYVE/PHD"/>
</dbReference>
<evidence type="ECO:0000259" key="6">
    <source>
        <dbReference type="PROSITE" id="PS50089"/>
    </source>
</evidence>
<feature type="compositionally biased region" description="Polar residues" evidence="5">
    <location>
        <begin position="301"/>
        <end position="322"/>
    </location>
</feature>
<dbReference type="Proteomes" id="UP000092666">
    <property type="component" value="Unassembled WGS sequence"/>
</dbReference>
<dbReference type="Pfam" id="PF13639">
    <property type="entry name" value="zf-RING_2"/>
    <property type="match status" value="1"/>
</dbReference>
<keyword evidence="1" id="KW-0479">Metal-binding</keyword>
<name>A0A1B9GUR1_9TREE</name>
<feature type="domain" description="RING-type" evidence="6">
    <location>
        <begin position="933"/>
        <end position="976"/>
    </location>
</feature>
<dbReference type="OrthoDB" id="8062037at2759"/>
<feature type="compositionally biased region" description="Low complexity" evidence="5">
    <location>
        <begin position="360"/>
        <end position="372"/>
    </location>
</feature>
<dbReference type="PROSITE" id="PS50089">
    <property type="entry name" value="ZF_RING_2"/>
    <property type="match status" value="1"/>
</dbReference>
<dbReference type="InterPro" id="IPR011016">
    <property type="entry name" value="Znf_RING-CH"/>
</dbReference>
<feature type="compositionally biased region" description="Basic and acidic residues" evidence="5">
    <location>
        <begin position="396"/>
        <end position="411"/>
    </location>
</feature>
<feature type="region of interest" description="Disordered" evidence="5">
    <location>
        <begin position="1"/>
        <end position="271"/>
    </location>
</feature>
<feature type="compositionally biased region" description="Basic and acidic residues" evidence="5">
    <location>
        <begin position="586"/>
        <end position="599"/>
    </location>
</feature>
<evidence type="ECO:0000313" key="8">
    <source>
        <dbReference type="Proteomes" id="UP000092666"/>
    </source>
</evidence>